<keyword evidence="3" id="KW-1185">Reference proteome</keyword>
<sequence length="163" mass="17648">MIESTLTTKSCLPRAKTRAGLSLLAYHGVALIIVLIFLSKSIDVAATVIPMLATSQILAATIWWSGSWIAPVLLDSPFQIRRWWLLVVLGSCQTFVALLVSHVVLKQQPLSSPTYDASSIAATIGFSLYGGFSSLVYVLLLRLSVSRKTLAVEPDKSIASDEI</sequence>
<name>A0A7W7ZKC5_9BACT</name>
<reference evidence="2 3" key="1">
    <citation type="submission" date="2020-08" db="EMBL/GenBank/DDBJ databases">
        <title>Genomic Encyclopedia of Type Strains, Phase IV (KMG-V): Genome sequencing to study the core and pangenomes of soil and plant-associated prokaryotes.</title>
        <authorList>
            <person name="Whitman W."/>
        </authorList>
    </citation>
    <scope>NUCLEOTIDE SEQUENCE [LARGE SCALE GENOMIC DNA]</scope>
    <source>
        <strain evidence="2 3">M8UP14</strain>
    </source>
</reference>
<evidence type="ECO:0000313" key="3">
    <source>
        <dbReference type="Proteomes" id="UP000540989"/>
    </source>
</evidence>
<protein>
    <submittedName>
        <fullName evidence="2">Uncharacterized protein</fullName>
    </submittedName>
</protein>
<dbReference type="EMBL" id="JACHIP010000039">
    <property type="protein sequence ID" value="MBB5061377.1"/>
    <property type="molecule type" value="Genomic_DNA"/>
</dbReference>
<organism evidence="2 3">
    <name type="scientific">Granulicella aggregans</name>
    <dbReference type="NCBI Taxonomy" id="474949"/>
    <lineage>
        <taxon>Bacteria</taxon>
        <taxon>Pseudomonadati</taxon>
        <taxon>Acidobacteriota</taxon>
        <taxon>Terriglobia</taxon>
        <taxon>Terriglobales</taxon>
        <taxon>Acidobacteriaceae</taxon>
        <taxon>Granulicella</taxon>
    </lineage>
</organism>
<feature type="transmembrane region" description="Helical" evidence="1">
    <location>
        <begin position="21"/>
        <end position="38"/>
    </location>
</feature>
<accession>A0A7W7ZKC5</accession>
<feature type="transmembrane region" description="Helical" evidence="1">
    <location>
        <begin position="44"/>
        <end position="64"/>
    </location>
</feature>
<evidence type="ECO:0000256" key="1">
    <source>
        <dbReference type="SAM" id="Phobius"/>
    </source>
</evidence>
<keyword evidence="1" id="KW-0472">Membrane</keyword>
<feature type="transmembrane region" description="Helical" evidence="1">
    <location>
        <begin position="117"/>
        <end position="140"/>
    </location>
</feature>
<keyword evidence="1" id="KW-0812">Transmembrane</keyword>
<dbReference type="AlphaFoldDB" id="A0A7W7ZKC5"/>
<keyword evidence="1" id="KW-1133">Transmembrane helix</keyword>
<feature type="transmembrane region" description="Helical" evidence="1">
    <location>
        <begin position="84"/>
        <end position="105"/>
    </location>
</feature>
<proteinExistence type="predicted"/>
<evidence type="ECO:0000313" key="2">
    <source>
        <dbReference type="EMBL" id="MBB5061377.1"/>
    </source>
</evidence>
<gene>
    <name evidence="2" type="ORF">HDF16_006113</name>
</gene>
<comment type="caution">
    <text evidence="2">The sequence shown here is derived from an EMBL/GenBank/DDBJ whole genome shotgun (WGS) entry which is preliminary data.</text>
</comment>
<dbReference type="Proteomes" id="UP000540989">
    <property type="component" value="Unassembled WGS sequence"/>
</dbReference>